<reference evidence="2 3" key="1">
    <citation type="submission" date="2016-10" db="EMBL/GenBank/DDBJ databases">
        <authorList>
            <person name="de Groot N.N."/>
        </authorList>
    </citation>
    <scope>NUCLEOTIDE SEQUENCE [LARGE SCALE GENOMIC DNA]</scope>
    <source>
        <strain evidence="2 3">DSM 45610</strain>
    </source>
</reference>
<proteinExistence type="predicted"/>
<dbReference type="Pfam" id="PF18276">
    <property type="entry name" value="TcA_TcB_BD"/>
    <property type="match status" value="1"/>
</dbReference>
<dbReference type="OrthoDB" id="9781691at2"/>
<dbReference type="AlphaFoldDB" id="A0A1H2UNV9"/>
<name>A0A1H2UNV9_9BACL</name>
<dbReference type="InterPro" id="IPR040840">
    <property type="entry name" value="TcA_TcB_BD"/>
</dbReference>
<dbReference type="STRING" id="1048340.SAMN05444487_104152"/>
<protein>
    <recommendedName>
        <fullName evidence="1">Tc toxin complex TcA C-terminal TcB-binding domain-containing protein</fullName>
    </recommendedName>
</protein>
<dbReference type="EMBL" id="FNNQ01000004">
    <property type="protein sequence ID" value="SDW57229.1"/>
    <property type="molecule type" value="Genomic_DNA"/>
</dbReference>
<dbReference type="Proteomes" id="UP000198534">
    <property type="component" value="Unassembled WGS sequence"/>
</dbReference>
<evidence type="ECO:0000313" key="3">
    <source>
        <dbReference type="Proteomes" id="UP000198534"/>
    </source>
</evidence>
<dbReference type="RefSeq" id="WP_091737505.1">
    <property type="nucleotide sequence ID" value="NZ_FNNQ01000004.1"/>
</dbReference>
<evidence type="ECO:0000313" key="2">
    <source>
        <dbReference type="EMBL" id="SDW57229.1"/>
    </source>
</evidence>
<organism evidence="2 3">
    <name type="scientific">Marininema mesophilum</name>
    <dbReference type="NCBI Taxonomy" id="1048340"/>
    <lineage>
        <taxon>Bacteria</taxon>
        <taxon>Bacillati</taxon>
        <taxon>Bacillota</taxon>
        <taxon>Bacilli</taxon>
        <taxon>Bacillales</taxon>
        <taxon>Thermoactinomycetaceae</taxon>
        <taxon>Marininema</taxon>
    </lineage>
</organism>
<feature type="domain" description="Tc toxin complex TcA C-terminal TcB-binding" evidence="1">
    <location>
        <begin position="656"/>
        <end position="944"/>
    </location>
</feature>
<keyword evidence="3" id="KW-1185">Reference proteome</keyword>
<evidence type="ECO:0000259" key="1">
    <source>
        <dbReference type="Pfam" id="PF18276"/>
    </source>
</evidence>
<gene>
    <name evidence="2" type="ORF">SAMN05444487_104152</name>
</gene>
<accession>A0A1H2UNV9</accession>
<sequence>MANTTFDKVGFHGNKEAFVKQFGWMTYKQDTEFTYTFENFFHPFVSELIEKLNKESLPGMLDPNYHQSLATEFFDDFYTSLANNVVKINHFSKEIEVQEGGPYSNYNWELFFHIPLTIAVHLSKNQRFAEAQRWFHFIFDPTCNDPSIPTPERYWKFMAFRKGNDLTQIDELLALLSKSDLTPNEAKLRDSILSSYEAIKNKPFQPHAVARTRHLAYQYCVVMKYLDNLIAWGDNLFRQDTVESINEATQRYVLAANLLGTRPQRIPPRGMSRPKTFAELKKQGVDALGNALVDLEGKFPFNLGLPSISSKDADAAGPLFGIGRTLYFSIPRNEKMLGYWDTVADRLFKIRNCMNIEGVVRQLALFDPPLDPGMLVKAAAAGIHIGSIVNGLNQSIGPARSLPLIQKALELCSEVRSLGSALLSAIEKEDGERMALLRQGHEIKIQQMSQEVCFLQWKHAEESTTSLLRTRASALERYHFYQRVLGLTPDNNAIPDTFHLDRRELTEENFDEAYVDLVGQYDKTIESLEYPVLSTKQEGRLHLHEGEYEDLNGHADRALAARISAAGAEGIRAGLSLIPTLHVEAAYWGVGGSGKVGGGDLLSAAGTAVTNGFNIWAQIEERQGMSASKTASYERRADDWMLQSNLAALELMQIGRQIISSLIAEQIAYREYKKIQEQMKQSQDVDRFLREKFTNKELYTWLQGEISRLYYEYYRFAFDTARKAEQTMKVELMRPEVETNNYVKFNYWDSGRKGLLSGDALYLDVKRMEMAFHENNKREYELTKHVSLRQLNPLALLALKATGACEVILPEWLFDLDGPGHYMRRIKNVSLSIPSVTGPYTSVNCTLTLLKSSLRKSGQLTDEYAREGSEDPRFIDYFGTIQSIVTSSGNNDSGLFETNLYDGRFLPFEGAGVESTWRLELPASFRQFDYNTIADVIFHVRYTARQGGTPLREQAINHLKSLVEEASTSGLAILLSLPREFSSEWHRFISSTGNFTAKVKREYFPYFTMGKTLIIDSMHLYAIQVDKMQSTTPSGLDLGTLTEKLNDEGGFEFSLAPDGEVLVREQQAQVFVLIKYSVESV</sequence>